<evidence type="ECO:0000313" key="1">
    <source>
        <dbReference type="EMBL" id="CAH1394785.1"/>
    </source>
</evidence>
<proteinExistence type="predicted"/>
<evidence type="ECO:0000313" key="2">
    <source>
        <dbReference type="Proteomes" id="UP001152798"/>
    </source>
</evidence>
<reference evidence="1" key="1">
    <citation type="submission" date="2022-01" db="EMBL/GenBank/DDBJ databases">
        <authorList>
            <person name="King R."/>
        </authorList>
    </citation>
    <scope>NUCLEOTIDE SEQUENCE</scope>
</reference>
<keyword evidence="2" id="KW-1185">Reference proteome</keyword>
<gene>
    <name evidence="1" type="ORF">NEZAVI_LOCUS5204</name>
</gene>
<organism evidence="1 2">
    <name type="scientific">Nezara viridula</name>
    <name type="common">Southern green stink bug</name>
    <name type="synonym">Cimex viridulus</name>
    <dbReference type="NCBI Taxonomy" id="85310"/>
    <lineage>
        <taxon>Eukaryota</taxon>
        <taxon>Metazoa</taxon>
        <taxon>Ecdysozoa</taxon>
        <taxon>Arthropoda</taxon>
        <taxon>Hexapoda</taxon>
        <taxon>Insecta</taxon>
        <taxon>Pterygota</taxon>
        <taxon>Neoptera</taxon>
        <taxon>Paraneoptera</taxon>
        <taxon>Hemiptera</taxon>
        <taxon>Heteroptera</taxon>
        <taxon>Panheteroptera</taxon>
        <taxon>Pentatomomorpha</taxon>
        <taxon>Pentatomoidea</taxon>
        <taxon>Pentatomidae</taxon>
        <taxon>Pentatominae</taxon>
        <taxon>Nezara</taxon>
    </lineage>
</organism>
<accession>A0A9P0H4I8</accession>
<protein>
    <submittedName>
        <fullName evidence="1">Uncharacterized protein</fullName>
    </submittedName>
</protein>
<dbReference type="OrthoDB" id="8197491at2759"/>
<name>A0A9P0H4I8_NEZVI</name>
<dbReference type="AlphaFoldDB" id="A0A9P0H4I8"/>
<sequence length="145" mass="16434">MLSVKEICACAGWGCSKTVSVAQLKRRNRSRCLEPKGHEGMPQKNKPHLAVRHLHDPLTACLDADGTYICTAYNSRCYIIQKVRGLAVVTIHPPSCPIRSAYFPLPKVRPLKVVFNDFRPTLYRTPTLFLYLGPMPSHIWTQCNR</sequence>
<dbReference type="Proteomes" id="UP001152798">
    <property type="component" value="Chromosome 3"/>
</dbReference>
<dbReference type="EMBL" id="OV725079">
    <property type="protein sequence ID" value="CAH1394785.1"/>
    <property type="molecule type" value="Genomic_DNA"/>
</dbReference>